<keyword evidence="7 10" id="KW-0520">NAD</keyword>
<evidence type="ECO:0000256" key="5">
    <source>
        <dbReference type="ARBA" id="ARBA00013189"/>
    </source>
</evidence>
<dbReference type="InterPro" id="IPR036291">
    <property type="entry name" value="NAD(P)-bd_dom_sf"/>
</dbReference>
<accession>A0A506ULZ1</accession>
<organism evidence="12 13">
    <name type="scientific">Oecophyllibacter saccharovorans</name>
    <dbReference type="NCBI Taxonomy" id="2558360"/>
    <lineage>
        <taxon>Bacteria</taxon>
        <taxon>Pseudomonadati</taxon>
        <taxon>Pseudomonadota</taxon>
        <taxon>Alphaproteobacteria</taxon>
        <taxon>Acetobacterales</taxon>
        <taxon>Acetobacteraceae</taxon>
        <taxon>Oecophyllibacter</taxon>
    </lineage>
</organism>
<sequence>MKCLVTGGAGFVGSHVALSLLDAGHEVTILDDLSTGYREAVPAQADFHQVDLGDAQATRNVVESQDWDAVLHFAALSLVGHSMQKPYYYLGRNTQTSLNLIEACATSGVKRFVFSSTAALFGGEDRTPPIADDAEIDPGSPYGESKFFIERALVWADRIHGMHHACLRYFNAAGADPQGRSGEAHQPETHLIPLAIDAVLGRRPGLKLFGNDYPTRDGTCVRDYIHVTDLADAHIRAIGQLGDRSVTYNLGNGRGFTNLEVIESVGRVAGRPVPWEWAPRREGDPSVLVADSSRIRRETGWTPRYAELDQIVETAFRWREAHPHGFSAPA</sequence>
<dbReference type="Gene3D" id="3.90.25.10">
    <property type="entry name" value="UDP-galactose 4-epimerase, domain 1"/>
    <property type="match status" value="1"/>
</dbReference>
<evidence type="ECO:0000313" key="13">
    <source>
        <dbReference type="Proteomes" id="UP000315037"/>
    </source>
</evidence>
<evidence type="ECO:0000256" key="9">
    <source>
        <dbReference type="ARBA" id="ARBA00023277"/>
    </source>
</evidence>
<evidence type="ECO:0000259" key="11">
    <source>
        <dbReference type="Pfam" id="PF01370"/>
    </source>
</evidence>
<dbReference type="EMBL" id="SORZ01000002">
    <property type="protein sequence ID" value="TPW34349.1"/>
    <property type="molecule type" value="Genomic_DNA"/>
</dbReference>
<dbReference type="Proteomes" id="UP000315037">
    <property type="component" value="Unassembled WGS sequence"/>
</dbReference>
<dbReference type="Gene3D" id="3.40.50.720">
    <property type="entry name" value="NAD(P)-binding Rossmann-like Domain"/>
    <property type="match status" value="1"/>
</dbReference>
<dbReference type="GO" id="GO:0033499">
    <property type="term" value="P:galactose catabolic process via UDP-galactose, Leloir pathway"/>
    <property type="evidence" value="ECO:0007669"/>
    <property type="project" value="TreeGrafter"/>
</dbReference>
<keyword evidence="9 10" id="KW-0119">Carbohydrate metabolism</keyword>
<gene>
    <name evidence="12" type="primary">galE</name>
    <name evidence="12" type="ORF">E3202_07615</name>
</gene>
<evidence type="ECO:0000256" key="3">
    <source>
        <dbReference type="ARBA" id="ARBA00004947"/>
    </source>
</evidence>
<dbReference type="AlphaFoldDB" id="A0A506ULZ1"/>
<comment type="caution">
    <text evidence="12">The sequence shown here is derived from an EMBL/GenBank/DDBJ whole genome shotgun (WGS) entry which is preliminary data.</text>
</comment>
<dbReference type="GO" id="GO:0003978">
    <property type="term" value="F:UDP-glucose 4-epimerase activity"/>
    <property type="evidence" value="ECO:0007669"/>
    <property type="project" value="UniProtKB-UniRule"/>
</dbReference>
<evidence type="ECO:0000256" key="6">
    <source>
        <dbReference type="ARBA" id="ARBA00018569"/>
    </source>
</evidence>
<proteinExistence type="inferred from homology"/>
<evidence type="ECO:0000256" key="1">
    <source>
        <dbReference type="ARBA" id="ARBA00000083"/>
    </source>
</evidence>
<comment type="pathway">
    <text evidence="3 10">Carbohydrate metabolism; galactose metabolism.</text>
</comment>
<dbReference type="UniPathway" id="UPA00214"/>
<dbReference type="SUPFAM" id="SSF51735">
    <property type="entry name" value="NAD(P)-binding Rossmann-fold domains"/>
    <property type="match status" value="1"/>
</dbReference>
<comment type="similarity">
    <text evidence="4 10">Belongs to the NAD(P)-dependent epimerase/dehydratase family.</text>
</comment>
<protein>
    <recommendedName>
        <fullName evidence="6 10">UDP-glucose 4-epimerase</fullName>
        <ecNumber evidence="5 10">5.1.3.2</ecNumber>
    </recommendedName>
</protein>
<evidence type="ECO:0000256" key="4">
    <source>
        <dbReference type="ARBA" id="ARBA00007637"/>
    </source>
</evidence>
<name>A0A506ULZ1_9PROT</name>
<keyword evidence="13" id="KW-1185">Reference proteome</keyword>
<evidence type="ECO:0000256" key="2">
    <source>
        <dbReference type="ARBA" id="ARBA00001911"/>
    </source>
</evidence>
<dbReference type="Pfam" id="PF01370">
    <property type="entry name" value="Epimerase"/>
    <property type="match status" value="1"/>
</dbReference>
<evidence type="ECO:0000256" key="7">
    <source>
        <dbReference type="ARBA" id="ARBA00023027"/>
    </source>
</evidence>
<evidence type="ECO:0000313" key="12">
    <source>
        <dbReference type="EMBL" id="TPW34349.1"/>
    </source>
</evidence>
<dbReference type="OrthoDB" id="9801785at2"/>
<dbReference type="InterPro" id="IPR005886">
    <property type="entry name" value="UDP_G4E"/>
</dbReference>
<dbReference type="RefSeq" id="WP_141451638.1">
    <property type="nucleotide sequence ID" value="NZ_CP038143.1"/>
</dbReference>
<feature type="domain" description="NAD-dependent epimerase/dehydratase" evidence="11">
    <location>
        <begin position="4"/>
        <end position="251"/>
    </location>
</feature>
<dbReference type="NCBIfam" id="TIGR01179">
    <property type="entry name" value="galE"/>
    <property type="match status" value="1"/>
</dbReference>
<comment type="catalytic activity">
    <reaction evidence="1 10">
        <text>UDP-alpha-D-glucose = UDP-alpha-D-galactose</text>
        <dbReference type="Rhea" id="RHEA:22168"/>
        <dbReference type="ChEBI" id="CHEBI:58885"/>
        <dbReference type="ChEBI" id="CHEBI:66914"/>
        <dbReference type="EC" id="5.1.3.2"/>
    </reaction>
</comment>
<comment type="cofactor">
    <cofactor evidence="2 10">
        <name>NAD(+)</name>
        <dbReference type="ChEBI" id="CHEBI:57540"/>
    </cofactor>
</comment>
<dbReference type="CDD" id="cd05247">
    <property type="entry name" value="UDP_G4E_1_SDR_e"/>
    <property type="match status" value="1"/>
</dbReference>
<evidence type="ECO:0000256" key="8">
    <source>
        <dbReference type="ARBA" id="ARBA00023235"/>
    </source>
</evidence>
<dbReference type="PANTHER" id="PTHR43725:SF53">
    <property type="entry name" value="UDP-ARABINOSE 4-EPIMERASE 1"/>
    <property type="match status" value="1"/>
</dbReference>
<dbReference type="PANTHER" id="PTHR43725">
    <property type="entry name" value="UDP-GLUCOSE 4-EPIMERASE"/>
    <property type="match status" value="1"/>
</dbReference>
<keyword evidence="8 10" id="KW-0413">Isomerase</keyword>
<comment type="subunit">
    <text evidence="10">Homodimer.</text>
</comment>
<reference evidence="12 13" key="1">
    <citation type="submission" date="2019-03" db="EMBL/GenBank/DDBJ databases">
        <title>The complete genome sequence of Neokomagataea sp. Jb2 NBRC113641.</title>
        <authorList>
            <person name="Chua K.-O."/>
            <person name="Chan K.-G."/>
            <person name="See-Too W.-S."/>
        </authorList>
    </citation>
    <scope>NUCLEOTIDE SEQUENCE [LARGE SCALE GENOMIC DNA]</scope>
    <source>
        <strain evidence="12 13">Jb2</strain>
    </source>
</reference>
<dbReference type="InterPro" id="IPR001509">
    <property type="entry name" value="Epimerase_deHydtase"/>
</dbReference>
<dbReference type="EC" id="5.1.3.2" evidence="5 10"/>
<evidence type="ECO:0000256" key="10">
    <source>
        <dbReference type="RuleBase" id="RU366046"/>
    </source>
</evidence>